<dbReference type="EMBL" id="JAPNKA010000001">
    <property type="protein sequence ID" value="MCY1078352.1"/>
    <property type="molecule type" value="Genomic_DNA"/>
</dbReference>
<sequence>MNKLLPLLLTLLCACETVTPVQKEFQILEITPREQFTNESKSVTVKLDVEPRFLVHYGEKEARMIEEPMLEIGSQTVPLDTYLGHGQFQGQVGLGLPVGRYEIRVKLEEGREATLPDAYEVKPSVGFWIGTIGDQYLNEPFTITLHAAGPDAEHFEGTVLVSLYKGGSNTFSFPSGPFTAGVRQQEITIDTPGDNYLIVLKDDQNNGATSNKFRVLVKD</sequence>
<gene>
    <name evidence="1" type="ORF">OV287_28145</name>
</gene>
<organism evidence="1 2">
    <name type="scientific">Archangium lansingense</name>
    <dbReference type="NCBI Taxonomy" id="2995310"/>
    <lineage>
        <taxon>Bacteria</taxon>
        <taxon>Pseudomonadati</taxon>
        <taxon>Myxococcota</taxon>
        <taxon>Myxococcia</taxon>
        <taxon>Myxococcales</taxon>
        <taxon>Cystobacterineae</taxon>
        <taxon>Archangiaceae</taxon>
        <taxon>Archangium</taxon>
    </lineage>
</organism>
<comment type="caution">
    <text evidence="1">The sequence shown here is derived from an EMBL/GenBank/DDBJ whole genome shotgun (WGS) entry which is preliminary data.</text>
</comment>
<dbReference type="RefSeq" id="WP_267537136.1">
    <property type="nucleotide sequence ID" value="NZ_JAPNKA010000001.1"/>
</dbReference>
<evidence type="ECO:0000313" key="2">
    <source>
        <dbReference type="Proteomes" id="UP001207654"/>
    </source>
</evidence>
<evidence type="ECO:0008006" key="3">
    <source>
        <dbReference type="Google" id="ProtNLM"/>
    </source>
</evidence>
<accession>A0ABT4ABS5</accession>
<dbReference type="Proteomes" id="UP001207654">
    <property type="component" value="Unassembled WGS sequence"/>
</dbReference>
<evidence type="ECO:0000313" key="1">
    <source>
        <dbReference type="EMBL" id="MCY1078352.1"/>
    </source>
</evidence>
<name>A0ABT4ABS5_9BACT</name>
<keyword evidence="2" id="KW-1185">Reference proteome</keyword>
<proteinExistence type="predicted"/>
<protein>
    <recommendedName>
        <fullName evidence="3">Lipoprotein</fullName>
    </recommendedName>
</protein>
<reference evidence="1 2" key="1">
    <citation type="submission" date="2022-11" db="EMBL/GenBank/DDBJ databases">
        <title>Minimal conservation of predation-associated metabolite biosynthetic gene clusters underscores biosynthetic potential of Myxococcota including descriptions for ten novel species: Archangium lansinium sp. nov., Myxococcus landrumus sp. nov., Nannocystis bai.</title>
        <authorList>
            <person name="Ahearne A."/>
            <person name="Stevens C."/>
            <person name="Phillips K."/>
        </authorList>
    </citation>
    <scope>NUCLEOTIDE SEQUENCE [LARGE SCALE GENOMIC DNA]</scope>
    <source>
        <strain evidence="1 2">MIWBW</strain>
    </source>
</reference>
<dbReference type="PROSITE" id="PS51257">
    <property type="entry name" value="PROKAR_LIPOPROTEIN"/>
    <property type="match status" value="1"/>
</dbReference>